<feature type="transmembrane region" description="Helical" evidence="2">
    <location>
        <begin position="158"/>
        <end position="176"/>
    </location>
</feature>
<keyword evidence="2" id="KW-0472">Membrane</keyword>
<feature type="transmembrane region" description="Helical" evidence="2">
    <location>
        <begin position="346"/>
        <end position="370"/>
    </location>
</feature>
<feature type="transmembrane region" description="Helical" evidence="2">
    <location>
        <begin position="133"/>
        <end position="152"/>
    </location>
</feature>
<dbReference type="KEGG" id="slau:SLA_1036"/>
<feature type="transmembrane region" description="Helical" evidence="2">
    <location>
        <begin position="73"/>
        <end position="94"/>
    </location>
</feature>
<accession>A0A160NVP9</accession>
<dbReference type="InterPro" id="IPR058062">
    <property type="entry name" value="SCO7613_C"/>
</dbReference>
<sequence>MEPSLPPAEELVLVDRELARLDAHRAQLLLRRDWLLRMSQARLPMPGPAGGPAAPWPGAVPPRPEATPHSTQNVLLTLGGVLLTVAALVFTLVSWGTMGIGGRAAVLTVVTSAALLAPVALLRRGLTATAESVAALGLVLTVLDAYAVQRVALPETGVAAYASGAAAVLAAGWAAYGSALGTLRIPLPAAVVAAQPALLLAVAALDGGFVVHAWAALVTAVLDLVVVLRSGPRRAVRVTAGIGAGALGGWALLTGLVLSSYAPGRAAPLLLAGALVLLYLATRHAPTALAAATAAGVAVLAAGGGLLRHGVPGVWAVPGYALCAVVLAAVALRVRVGAGRAVRHGLAFAGAGVLALAALWALPPVAAGLLGPLVRTDGIWSGTHTAPVLTGFPATAPVVLLLAAVALAAVPRFWARCASLVCGWALLTALPVSLELPYAASVTLRLATAAAGLALGAGVVRVAPRSPVFGWPAYGCGLASAVSVVALGLDARGATFAVLGVLAVLFGGVAVWSTGARRLVGAGAAVVAVAGLVGAGAAAGHAGVAVSGLVLLAVPAGTAGPGAWLGRRPGLASVGLVVEATGAGVGVCGIGATAARPELLALGLAVGGTIAAATALRPERRPLASWAATVLFVLAAWVRLAVWEVTTPEAYALPVAVPALVVGLLRRRSDPEASSWVAYGPGLAAGLVPSLCAAWVDPSWVRPLLLGLAALVVTLLGARSGLRAPLLLGGVVLALTGLHELAPYVVRVVGALPRWLPPAFAGALLLAVGATYEQRLRDARRLRDRLRAMR</sequence>
<feature type="transmembrane region" description="Helical" evidence="2">
    <location>
        <begin position="288"/>
        <end position="307"/>
    </location>
</feature>
<reference evidence="3 4" key="1">
    <citation type="journal article" date="2016" name="Genome Announc.">
        <title>Complete Genome Sequence of Thiostrepton-Producing Streptomyces laurentii ATCC 31255.</title>
        <authorList>
            <person name="Doi K."/>
            <person name="Fujino Y."/>
            <person name="Nagayoshi Y."/>
            <person name="Ohshima T."/>
            <person name="Ogata S."/>
        </authorList>
    </citation>
    <scope>NUCLEOTIDE SEQUENCE [LARGE SCALE GENOMIC DNA]</scope>
    <source>
        <strain evidence="3 4">ATCC 31255</strain>
    </source>
</reference>
<dbReference type="Proteomes" id="UP000217676">
    <property type="component" value="Chromosome"/>
</dbReference>
<keyword evidence="2" id="KW-0812">Transmembrane</keyword>
<keyword evidence="2" id="KW-1133">Transmembrane helix</keyword>
<dbReference type="AlphaFoldDB" id="A0A160NVP9"/>
<feature type="transmembrane region" description="Helical" evidence="2">
    <location>
        <begin position="446"/>
        <end position="464"/>
    </location>
</feature>
<feature type="transmembrane region" description="Helical" evidence="2">
    <location>
        <begin position="648"/>
        <end position="665"/>
    </location>
</feature>
<feature type="transmembrane region" description="Helical" evidence="2">
    <location>
        <begin position="702"/>
        <end position="718"/>
    </location>
</feature>
<evidence type="ECO:0000256" key="2">
    <source>
        <dbReference type="SAM" id="Phobius"/>
    </source>
</evidence>
<feature type="transmembrane region" description="Helical" evidence="2">
    <location>
        <begin position="599"/>
        <end position="616"/>
    </location>
</feature>
<protein>
    <submittedName>
        <fullName evidence="3">Integral membrane protein</fullName>
    </submittedName>
</protein>
<feature type="transmembrane region" description="Helical" evidence="2">
    <location>
        <begin position="211"/>
        <end position="228"/>
    </location>
</feature>
<feature type="transmembrane region" description="Helical" evidence="2">
    <location>
        <begin position="264"/>
        <end position="281"/>
    </location>
</feature>
<gene>
    <name evidence="3" type="ORF">SLA_1036</name>
</gene>
<feature type="transmembrane region" description="Helical" evidence="2">
    <location>
        <begin position="677"/>
        <end position="696"/>
    </location>
</feature>
<organism evidence="3 4">
    <name type="scientific">Streptomyces laurentii</name>
    <dbReference type="NCBI Taxonomy" id="39478"/>
    <lineage>
        <taxon>Bacteria</taxon>
        <taxon>Bacillati</taxon>
        <taxon>Actinomycetota</taxon>
        <taxon>Actinomycetes</taxon>
        <taxon>Kitasatosporales</taxon>
        <taxon>Streptomycetaceae</taxon>
        <taxon>Streptomyces</taxon>
    </lineage>
</organism>
<proteinExistence type="predicted"/>
<feature type="region of interest" description="Disordered" evidence="1">
    <location>
        <begin position="46"/>
        <end position="69"/>
    </location>
</feature>
<feature type="transmembrane region" description="Helical" evidence="2">
    <location>
        <begin position="571"/>
        <end position="593"/>
    </location>
</feature>
<feature type="compositionally biased region" description="Pro residues" evidence="1">
    <location>
        <begin position="46"/>
        <end position="65"/>
    </location>
</feature>
<feature type="transmembrane region" description="Helical" evidence="2">
    <location>
        <begin position="185"/>
        <end position="205"/>
    </location>
</feature>
<feature type="transmembrane region" description="Helical" evidence="2">
    <location>
        <begin position="235"/>
        <end position="258"/>
    </location>
</feature>
<feature type="transmembrane region" description="Helical" evidence="2">
    <location>
        <begin position="544"/>
        <end position="564"/>
    </location>
</feature>
<evidence type="ECO:0000313" key="4">
    <source>
        <dbReference type="Proteomes" id="UP000217676"/>
    </source>
</evidence>
<dbReference type="EMBL" id="AP017424">
    <property type="protein sequence ID" value="BAU81986.1"/>
    <property type="molecule type" value="Genomic_DNA"/>
</dbReference>
<feature type="transmembrane region" description="Helical" evidence="2">
    <location>
        <begin position="519"/>
        <end position="538"/>
    </location>
</feature>
<feature type="transmembrane region" description="Helical" evidence="2">
    <location>
        <begin position="100"/>
        <end position="121"/>
    </location>
</feature>
<feature type="transmembrane region" description="Helical" evidence="2">
    <location>
        <begin position="390"/>
        <end position="410"/>
    </location>
</feature>
<name>A0A160NVP9_STRLU</name>
<feature type="transmembrane region" description="Helical" evidence="2">
    <location>
        <begin position="471"/>
        <end position="489"/>
    </location>
</feature>
<evidence type="ECO:0000256" key="1">
    <source>
        <dbReference type="SAM" id="MobiDB-lite"/>
    </source>
</evidence>
<feature type="transmembrane region" description="Helical" evidence="2">
    <location>
        <begin position="313"/>
        <end position="334"/>
    </location>
</feature>
<feature type="transmembrane region" description="Helical" evidence="2">
    <location>
        <begin position="417"/>
        <end position="434"/>
    </location>
</feature>
<dbReference type="NCBIfam" id="NF047321">
    <property type="entry name" value="SCO7613_CTERM"/>
    <property type="match status" value="1"/>
</dbReference>
<feature type="transmembrane region" description="Helical" evidence="2">
    <location>
        <begin position="725"/>
        <end position="746"/>
    </location>
</feature>
<feature type="transmembrane region" description="Helical" evidence="2">
    <location>
        <begin position="495"/>
        <end position="512"/>
    </location>
</feature>
<keyword evidence="4" id="KW-1185">Reference proteome</keyword>
<feature type="transmembrane region" description="Helical" evidence="2">
    <location>
        <begin position="623"/>
        <end position="642"/>
    </location>
</feature>
<feature type="transmembrane region" description="Helical" evidence="2">
    <location>
        <begin position="752"/>
        <end position="772"/>
    </location>
</feature>
<evidence type="ECO:0000313" key="3">
    <source>
        <dbReference type="EMBL" id="BAU81986.1"/>
    </source>
</evidence>